<proteinExistence type="predicted"/>
<reference evidence="1 2" key="1">
    <citation type="journal article" date="2019" name="Int. J. Syst. Evol. Microbiol.">
        <title>The Global Catalogue of Microorganisms (GCM) 10K type strain sequencing project: providing services to taxonomists for standard genome sequencing and annotation.</title>
        <authorList>
            <consortium name="The Broad Institute Genomics Platform"/>
            <consortium name="The Broad Institute Genome Sequencing Center for Infectious Disease"/>
            <person name="Wu L."/>
            <person name="Ma J."/>
        </authorList>
    </citation>
    <scope>NUCLEOTIDE SEQUENCE [LARGE SCALE GENOMIC DNA]</scope>
    <source>
        <strain evidence="1 2">JCM 14303</strain>
    </source>
</reference>
<sequence length="133" mass="14379">MGGRVITSKAANFLVEDAALRDRAVGPVFELLDISLKPVELVLAGFRRQYGGLWVGGRVELSETAVSLTPNVLNRAFHQQLSSIEVPLDLLRSVEVLPGFVTKIIALGTPTHVVKLRCYGAPTLADQICAQRA</sequence>
<gene>
    <name evidence="1" type="ORF">GCM10009741_46880</name>
</gene>
<keyword evidence="2" id="KW-1185">Reference proteome</keyword>
<dbReference type="RefSeq" id="WP_344177442.1">
    <property type="nucleotide sequence ID" value="NZ_BAAANC010000002.1"/>
</dbReference>
<dbReference type="Proteomes" id="UP001500363">
    <property type="component" value="Unassembled WGS sequence"/>
</dbReference>
<accession>A0ABN2BFS8</accession>
<protein>
    <submittedName>
        <fullName evidence="1">Uncharacterized protein</fullName>
    </submittedName>
</protein>
<evidence type="ECO:0000313" key="1">
    <source>
        <dbReference type="EMBL" id="GAA1538775.1"/>
    </source>
</evidence>
<evidence type="ECO:0000313" key="2">
    <source>
        <dbReference type="Proteomes" id="UP001500363"/>
    </source>
</evidence>
<dbReference type="EMBL" id="BAAANC010000002">
    <property type="protein sequence ID" value="GAA1538775.1"/>
    <property type="molecule type" value="Genomic_DNA"/>
</dbReference>
<name>A0ABN2BFS8_9ACTN</name>
<organism evidence="1 2">
    <name type="scientific">Kribbella lupini</name>
    <dbReference type="NCBI Taxonomy" id="291602"/>
    <lineage>
        <taxon>Bacteria</taxon>
        <taxon>Bacillati</taxon>
        <taxon>Actinomycetota</taxon>
        <taxon>Actinomycetes</taxon>
        <taxon>Propionibacteriales</taxon>
        <taxon>Kribbellaceae</taxon>
        <taxon>Kribbella</taxon>
    </lineage>
</organism>
<comment type="caution">
    <text evidence="1">The sequence shown here is derived from an EMBL/GenBank/DDBJ whole genome shotgun (WGS) entry which is preliminary data.</text>
</comment>